<accession>A0A378NS22</accession>
<name>A0A378NS22_9FIRM</name>
<dbReference type="AlphaFoldDB" id="A0A378NS22"/>
<protein>
    <submittedName>
        <fullName evidence="1">Uncharacterized protein</fullName>
    </submittedName>
</protein>
<dbReference type="Proteomes" id="UP000255234">
    <property type="component" value="Unassembled WGS sequence"/>
</dbReference>
<gene>
    <name evidence="1" type="ORF">NCTC10571_01349</name>
</gene>
<dbReference type="RefSeq" id="WP_115151561.1">
    <property type="nucleotide sequence ID" value="NZ_UGPP01000001.1"/>
</dbReference>
<dbReference type="EMBL" id="UGPP01000001">
    <property type="protein sequence ID" value="STY71193.1"/>
    <property type="molecule type" value="Genomic_DNA"/>
</dbReference>
<reference evidence="1 2" key="1">
    <citation type="submission" date="2018-06" db="EMBL/GenBank/DDBJ databases">
        <authorList>
            <consortium name="Pathogen Informatics"/>
            <person name="Doyle S."/>
        </authorList>
    </citation>
    <scope>NUCLEOTIDE SEQUENCE [LARGE SCALE GENOMIC DNA]</scope>
    <source>
        <strain evidence="1 2">NCTC10571</strain>
    </source>
</reference>
<proteinExistence type="predicted"/>
<evidence type="ECO:0000313" key="1">
    <source>
        <dbReference type="EMBL" id="STY71193.1"/>
    </source>
</evidence>
<sequence>MESRHESIFIDNLTQEEKEKIEKVIKEVKPDVYIFDQSNSMTLNFDDEFLRHEVEFYREKYTESQKKEAMAFILSKFEDACVDGEFEGATDSMVAFIEEKLEEFDNVNKNAFKE</sequence>
<organism evidence="1 2">
    <name type="scientific">Megamonas hypermegale</name>
    <dbReference type="NCBI Taxonomy" id="158847"/>
    <lineage>
        <taxon>Bacteria</taxon>
        <taxon>Bacillati</taxon>
        <taxon>Bacillota</taxon>
        <taxon>Negativicutes</taxon>
        <taxon>Selenomonadales</taxon>
        <taxon>Selenomonadaceae</taxon>
        <taxon>Megamonas</taxon>
    </lineage>
</organism>
<evidence type="ECO:0000313" key="2">
    <source>
        <dbReference type="Proteomes" id="UP000255234"/>
    </source>
</evidence>